<evidence type="ECO:0000313" key="3">
    <source>
        <dbReference type="Proteomes" id="UP000027120"/>
    </source>
</evidence>
<evidence type="ECO:0008006" key="4">
    <source>
        <dbReference type="Google" id="ProtNLM"/>
    </source>
</evidence>
<evidence type="ECO:0000313" key="2">
    <source>
        <dbReference type="EMBL" id="KDO60030.1"/>
    </source>
</evidence>
<accession>A0A067F1P6</accession>
<feature type="chain" id="PRO_5001640707" description="Clavata3/ESR (CLE) gene family member" evidence="1">
    <location>
        <begin position="28"/>
        <end position="88"/>
    </location>
</feature>
<keyword evidence="1" id="KW-0732">Signal</keyword>
<dbReference type="GO" id="GO:0045595">
    <property type="term" value="P:regulation of cell differentiation"/>
    <property type="evidence" value="ECO:0000318"/>
    <property type="project" value="GO_Central"/>
</dbReference>
<feature type="signal peptide" evidence="1">
    <location>
        <begin position="1"/>
        <end position="27"/>
    </location>
</feature>
<dbReference type="PANTHER" id="PTHR35472">
    <property type="match status" value="1"/>
</dbReference>
<organism evidence="2 3">
    <name type="scientific">Citrus sinensis</name>
    <name type="common">Sweet orange</name>
    <name type="synonym">Citrus aurantium var. sinensis</name>
    <dbReference type="NCBI Taxonomy" id="2711"/>
    <lineage>
        <taxon>Eukaryota</taxon>
        <taxon>Viridiplantae</taxon>
        <taxon>Streptophyta</taxon>
        <taxon>Embryophyta</taxon>
        <taxon>Tracheophyta</taxon>
        <taxon>Spermatophyta</taxon>
        <taxon>Magnoliopsida</taxon>
        <taxon>eudicotyledons</taxon>
        <taxon>Gunneridae</taxon>
        <taxon>Pentapetalae</taxon>
        <taxon>rosids</taxon>
        <taxon>malvids</taxon>
        <taxon>Sapindales</taxon>
        <taxon>Rutaceae</taxon>
        <taxon>Aurantioideae</taxon>
        <taxon>Citrus</taxon>
    </lineage>
</organism>
<name>A0A067F1P6_CITSI</name>
<evidence type="ECO:0000256" key="1">
    <source>
        <dbReference type="SAM" id="SignalP"/>
    </source>
</evidence>
<dbReference type="EMBL" id="KK784934">
    <property type="protein sequence ID" value="KDO60030.1"/>
    <property type="molecule type" value="Genomic_DNA"/>
</dbReference>
<sequence length="88" mass="9920">MRIQNSPHLSLTLIILLLAVLIQIASCRYVNHVTAEETGQGSRTKYTSMFWESFSAIVSSMESHNKKIHHMHTVSRRLVPGGPNPLHN</sequence>
<keyword evidence="3" id="KW-1185">Reference proteome</keyword>
<dbReference type="AlphaFoldDB" id="A0A067F1P6"/>
<dbReference type="InterPro" id="IPR055317">
    <property type="entry name" value="CLE14-like"/>
</dbReference>
<reference evidence="2 3" key="1">
    <citation type="submission" date="2014-04" db="EMBL/GenBank/DDBJ databases">
        <authorList>
            <consortium name="International Citrus Genome Consortium"/>
            <person name="Gmitter F."/>
            <person name="Chen C."/>
            <person name="Farmerie W."/>
            <person name="Harkins T."/>
            <person name="Desany B."/>
            <person name="Mohiuddin M."/>
            <person name="Kodira C."/>
            <person name="Borodovsky M."/>
            <person name="Lomsadze A."/>
            <person name="Burns P."/>
            <person name="Jenkins J."/>
            <person name="Prochnik S."/>
            <person name="Shu S."/>
            <person name="Chapman J."/>
            <person name="Pitluck S."/>
            <person name="Schmutz J."/>
            <person name="Rokhsar D."/>
        </authorList>
    </citation>
    <scope>NUCLEOTIDE SEQUENCE</scope>
</reference>
<protein>
    <recommendedName>
        <fullName evidence="4">Clavata3/ESR (CLE) gene family member</fullName>
    </recommendedName>
</protein>
<proteinExistence type="predicted"/>
<dbReference type="Proteomes" id="UP000027120">
    <property type="component" value="Unassembled WGS sequence"/>
</dbReference>
<dbReference type="PANTHER" id="PTHR35472:SF3">
    <property type="entry name" value="CLAVATA3_ESR (CLE) GENE FAMILY MEMBER MTCLE05"/>
    <property type="match status" value="1"/>
</dbReference>
<gene>
    <name evidence="2" type="ORF">CISIN_1g036369mg</name>
</gene>